<organism evidence="1">
    <name type="scientific">Arundo donax</name>
    <name type="common">Giant reed</name>
    <name type="synonym">Donax arundinaceus</name>
    <dbReference type="NCBI Taxonomy" id="35708"/>
    <lineage>
        <taxon>Eukaryota</taxon>
        <taxon>Viridiplantae</taxon>
        <taxon>Streptophyta</taxon>
        <taxon>Embryophyta</taxon>
        <taxon>Tracheophyta</taxon>
        <taxon>Spermatophyta</taxon>
        <taxon>Magnoliopsida</taxon>
        <taxon>Liliopsida</taxon>
        <taxon>Poales</taxon>
        <taxon>Poaceae</taxon>
        <taxon>PACMAD clade</taxon>
        <taxon>Arundinoideae</taxon>
        <taxon>Arundineae</taxon>
        <taxon>Arundo</taxon>
    </lineage>
</organism>
<proteinExistence type="predicted"/>
<protein>
    <submittedName>
        <fullName evidence="1">Uncharacterized protein</fullName>
    </submittedName>
</protein>
<evidence type="ECO:0000313" key="1">
    <source>
        <dbReference type="EMBL" id="JAD67629.1"/>
    </source>
</evidence>
<sequence>MHAVDACLQPIQTLMDQRWQARLKRHRDVLGDDAPKVVASRQPVEQKPKRNQQIMMYALKKQ</sequence>
<dbReference type="EMBL" id="GBRH01230266">
    <property type="protein sequence ID" value="JAD67629.1"/>
    <property type="molecule type" value="Transcribed_RNA"/>
</dbReference>
<accession>A0A0A9BUE8</accession>
<dbReference type="AlphaFoldDB" id="A0A0A9BUE8"/>
<reference evidence="1" key="1">
    <citation type="submission" date="2014-09" db="EMBL/GenBank/DDBJ databases">
        <authorList>
            <person name="Magalhaes I.L.F."/>
            <person name="Oliveira U."/>
            <person name="Santos F.R."/>
            <person name="Vidigal T.H.D.A."/>
            <person name="Brescovit A.D."/>
            <person name="Santos A.J."/>
        </authorList>
    </citation>
    <scope>NUCLEOTIDE SEQUENCE</scope>
    <source>
        <tissue evidence="1">Shoot tissue taken approximately 20 cm above the soil surface</tissue>
    </source>
</reference>
<reference evidence="1" key="2">
    <citation type="journal article" date="2015" name="Data Brief">
        <title>Shoot transcriptome of the giant reed, Arundo donax.</title>
        <authorList>
            <person name="Barrero R.A."/>
            <person name="Guerrero F.D."/>
            <person name="Moolhuijzen P."/>
            <person name="Goolsby J.A."/>
            <person name="Tidwell J."/>
            <person name="Bellgard S.E."/>
            <person name="Bellgard M.I."/>
        </authorList>
    </citation>
    <scope>NUCLEOTIDE SEQUENCE</scope>
    <source>
        <tissue evidence="1">Shoot tissue taken approximately 20 cm above the soil surface</tissue>
    </source>
</reference>
<name>A0A0A9BUE8_ARUDO</name>